<evidence type="ECO:0000256" key="3">
    <source>
        <dbReference type="ARBA" id="ARBA00022692"/>
    </source>
</evidence>
<dbReference type="AlphaFoldDB" id="A0A7S1B9S4"/>
<dbReference type="EMBL" id="HBFR01009531">
    <property type="protein sequence ID" value="CAD8879723.1"/>
    <property type="molecule type" value="Transcribed_RNA"/>
</dbReference>
<dbReference type="Pfam" id="PF00005">
    <property type="entry name" value="ABC_tran"/>
    <property type="match status" value="1"/>
</dbReference>
<feature type="transmembrane region" description="Helical" evidence="8">
    <location>
        <begin position="383"/>
        <end position="400"/>
    </location>
</feature>
<evidence type="ECO:0000256" key="4">
    <source>
        <dbReference type="ARBA" id="ARBA00022741"/>
    </source>
</evidence>
<evidence type="ECO:0000256" key="2">
    <source>
        <dbReference type="ARBA" id="ARBA00022448"/>
    </source>
</evidence>
<name>A0A7S1B9S4_9STRA</name>
<feature type="transmembrane region" description="Helical" evidence="8">
    <location>
        <begin position="607"/>
        <end position="633"/>
    </location>
</feature>
<keyword evidence="4" id="KW-0547">Nucleotide-binding</keyword>
<keyword evidence="7 8" id="KW-0472">Membrane</keyword>
<dbReference type="Gene3D" id="3.40.50.300">
    <property type="entry name" value="P-loop containing nucleotide triphosphate hydrolases"/>
    <property type="match status" value="1"/>
</dbReference>
<organism evidence="10">
    <name type="scientific">Corethron hystrix</name>
    <dbReference type="NCBI Taxonomy" id="216773"/>
    <lineage>
        <taxon>Eukaryota</taxon>
        <taxon>Sar</taxon>
        <taxon>Stramenopiles</taxon>
        <taxon>Ochrophyta</taxon>
        <taxon>Bacillariophyta</taxon>
        <taxon>Coscinodiscophyceae</taxon>
        <taxon>Corethrophycidae</taxon>
        <taxon>Corethrales</taxon>
        <taxon>Corethraceae</taxon>
        <taxon>Corethron</taxon>
    </lineage>
</organism>
<dbReference type="GO" id="GO:0140359">
    <property type="term" value="F:ABC-type transporter activity"/>
    <property type="evidence" value="ECO:0007669"/>
    <property type="project" value="InterPro"/>
</dbReference>
<dbReference type="SUPFAM" id="SSF52540">
    <property type="entry name" value="P-loop containing nucleoside triphosphate hydrolases"/>
    <property type="match status" value="1"/>
</dbReference>
<dbReference type="GO" id="GO:0005524">
    <property type="term" value="F:ATP binding"/>
    <property type="evidence" value="ECO:0007669"/>
    <property type="project" value="UniProtKB-KW"/>
</dbReference>
<feature type="domain" description="ABC transporter" evidence="9">
    <location>
        <begin position="33"/>
        <end position="284"/>
    </location>
</feature>
<dbReference type="InterPro" id="IPR003593">
    <property type="entry name" value="AAA+_ATPase"/>
</dbReference>
<keyword evidence="6 8" id="KW-1133">Transmembrane helix</keyword>
<feature type="transmembrane region" description="Helical" evidence="8">
    <location>
        <begin position="415"/>
        <end position="436"/>
    </location>
</feature>
<dbReference type="InterPro" id="IPR013525">
    <property type="entry name" value="ABC2_TM"/>
</dbReference>
<feature type="transmembrane region" description="Helical" evidence="8">
    <location>
        <begin position="521"/>
        <end position="540"/>
    </location>
</feature>
<dbReference type="InterPro" id="IPR027417">
    <property type="entry name" value="P-loop_NTPase"/>
</dbReference>
<evidence type="ECO:0000259" key="9">
    <source>
        <dbReference type="PROSITE" id="PS50893"/>
    </source>
</evidence>
<dbReference type="InterPro" id="IPR050352">
    <property type="entry name" value="ABCG_transporters"/>
</dbReference>
<reference evidence="10" key="1">
    <citation type="submission" date="2021-01" db="EMBL/GenBank/DDBJ databases">
        <authorList>
            <person name="Corre E."/>
            <person name="Pelletier E."/>
            <person name="Niang G."/>
            <person name="Scheremetjew M."/>
            <person name="Finn R."/>
            <person name="Kale V."/>
            <person name="Holt S."/>
            <person name="Cochrane G."/>
            <person name="Meng A."/>
            <person name="Brown T."/>
            <person name="Cohen L."/>
        </authorList>
    </citation>
    <scope>NUCLEOTIDE SEQUENCE</scope>
    <source>
        <strain evidence="10">308</strain>
    </source>
</reference>
<evidence type="ECO:0000256" key="6">
    <source>
        <dbReference type="ARBA" id="ARBA00022989"/>
    </source>
</evidence>
<dbReference type="PROSITE" id="PS50893">
    <property type="entry name" value="ABC_TRANSPORTER_2"/>
    <property type="match status" value="1"/>
</dbReference>
<evidence type="ECO:0000256" key="7">
    <source>
        <dbReference type="ARBA" id="ARBA00023136"/>
    </source>
</evidence>
<proteinExistence type="predicted"/>
<feature type="transmembrane region" description="Helical" evidence="8">
    <location>
        <begin position="488"/>
        <end position="509"/>
    </location>
</feature>
<comment type="subcellular location">
    <subcellularLocation>
        <location evidence="1">Membrane</location>
        <topology evidence="1">Multi-pass membrane protein</topology>
    </subcellularLocation>
</comment>
<dbReference type="PROSITE" id="PS00211">
    <property type="entry name" value="ABC_TRANSPORTER_1"/>
    <property type="match status" value="1"/>
</dbReference>
<gene>
    <name evidence="10" type="ORF">CHYS00102_LOCUS6907</name>
</gene>
<dbReference type="PANTHER" id="PTHR48041">
    <property type="entry name" value="ABC TRANSPORTER G FAMILY MEMBER 28"/>
    <property type="match status" value="1"/>
</dbReference>
<dbReference type="SMART" id="SM00382">
    <property type="entry name" value="AAA"/>
    <property type="match status" value="1"/>
</dbReference>
<evidence type="ECO:0000256" key="5">
    <source>
        <dbReference type="ARBA" id="ARBA00022840"/>
    </source>
</evidence>
<dbReference type="CDD" id="cd03213">
    <property type="entry name" value="ABCG_EPDR"/>
    <property type="match status" value="1"/>
</dbReference>
<dbReference type="GO" id="GO:0016887">
    <property type="term" value="F:ATP hydrolysis activity"/>
    <property type="evidence" value="ECO:0007669"/>
    <property type="project" value="InterPro"/>
</dbReference>
<keyword evidence="5" id="KW-0067">ATP-binding</keyword>
<evidence type="ECO:0000313" key="10">
    <source>
        <dbReference type="EMBL" id="CAD8879723.1"/>
    </source>
</evidence>
<keyword evidence="3 8" id="KW-0812">Transmembrane</keyword>
<keyword evidence="2" id="KW-0813">Transport</keyword>
<dbReference type="GO" id="GO:0016020">
    <property type="term" value="C:membrane"/>
    <property type="evidence" value="ECO:0007669"/>
    <property type="project" value="UniProtKB-SubCell"/>
</dbReference>
<evidence type="ECO:0000256" key="1">
    <source>
        <dbReference type="ARBA" id="ARBA00004141"/>
    </source>
</evidence>
<accession>A0A7S1B9S4</accession>
<protein>
    <recommendedName>
        <fullName evidence="9">ABC transporter domain-containing protein</fullName>
    </recommendedName>
</protein>
<feature type="transmembrane region" description="Helical" evidence="8">
    <location>
        <begin position="457"/>
        <end position="482"/>
    </location>
</feature>
<dbReference type="InterPro" id="IPR017871">
    <property type="entry name" value="ABC_transporter-like_CS"/>
</dbReference>
<dbReference type="InterPro" id="IPR003439">
    <property type="entry name" value="ABC_transporter-like_ATP-bd"/>
</dbReference>
<dbReference type="PANTHER" id="PTHR48041:SF91">
    <property type="entry name" value="ABC TRANSPORTER G FAMILY MEMBER 28"/>
    <property type="match status" value="1"/>
</dbReference>
<evidence type="ECO:0000256" key="8">
    <source>
        <dbReference type="SAM" id="Phobius"/>
    </source>
</evidence>
<dbReference type="Pfam" id="PF01061">
    <property type="entry name" value="ABC2_membrane"/>
    <property type="match status" value="1"/>
</dbReference>
<sequence>MPPQYIEESAPNVVCQYMNDLSTPKEQCKGLVIAFKDLSYKVPLKKNNRGNDGSETFTILDNISGSFLPGKMTALMGPSGSGKSTLLDVLSGRKNSGTVSGNITYNGHTLGLKQLRRYVGYVEQFDTLVGELTVEDMLAYTAALKLPASMTAQERKLRVDEVIDRLNLGSCRRTVIGSTLVRGISGGQAKRVNIGLALITRPRVLMLDEPTSGLDSRTADEVVDLLRDLAREGRTVIVTIHAPSGRAFGRFDNLHMLQGGRTIFDGSLGRVQEYFEGLGHVRDHEMSLPEWLVDLTGDAACAVGHDEEDGKDARTGGGRDFGALYASSDLCRAALARHKSTLRLQLDISKDEKAPSQWTKLRALLKYRAAAHYRDGEFLGTRFGDKILFALLIMSLYWGIGDDADAQSIQSTASLLYFISAICGYGAAAFVPSLTLERSLYYRELADDCYRPLTYYLFKFVEESAVAIATSLLFTLIIFFALSLQGSFLILFGTYYLTTMMGIILAYAVAAISPTMEAANAILPTLVTIWMYFGGLFIIFDKIPAGWQWFSWSSFLRYSWGAMMQNQFQVKDEGVGNDGYDPATPVFYAEDGTGMTVLEFYGLEGPIMGSVGACLGMLAALIGFFSFVGVLGLQFIRHDKR</sequence>